<dbReference type="PANTHER" id="PTHR30006:SF25">
    <property type="entry name" value="PHOSPHOGLYCERATE TRANSPORT REGULATORY PROTEIN PGTC"/>
    <property type="match status" value="1"/>
</dbReference>
<protein>
    <submittedName>
        <fullName evidence="3">Iron ABC transporter</fullName>
    </submittedName>
</protein>
<gene>
    <name evidence="3" type="ORF">GCM10010873_10650</name>
</gene>
<dbReference type="PANTHER" id="PTHR30006">
    <property type="entry name" value="THIAMINE-BINDING PERIPLASMIC PROTEIN-RELATED"/>
    <property type="match status" value="1"/>
</dbReference>
<accession>A0AA37X2D4</accession>
<keyword evidence="1 2" id="KW-0732">Signal</keyword>
<dbReference type="InterPro" id="IPR006059">
    <property type="entry name" value="SBP"/>
</dbReference>
<name>A0AA37X2D4_9RHOB</name>
<evidence type="ECO:0000256" key="2">
    <source>
        <dbReference type="SAM" id="SignalP"/>
    </source>
</evidence>
<keyword evidence="4" id="KW-1185">Reference proteome</keyword>
<dbReference type="Gene3D" id="3.40.190.10">
    <property type="entry name" value="Periplasmic binding protein-like II"/>
    <property type="match status" value="2"/>
</dbReference>
<dbReference type="SUPFAM" id="SSF53850">
    <property type="entry name" value="Periplasmic binding protein-like II"/>
    <property type="match status" value="1"/>
</dbReference>
<dbReference type="RefSeq" id="WP_284324296.1">
    <property type="nucleotide sequence ID" value="NZ_BSPP01000004.1"/>
</dbReference>
<dbReference type="Proteomes" id="UP001157355">
    <property type="component" value="Unassembled WGS sequence"/>
</dbReference>
<feature type="signal peptide" evidence="2">
    <location>
        <begin position="1"/>
        <end position="20"/>
    </location>
</feature>
<evidence type="ECO:0000256" key="1">
    <source>
        <dbReference type="ARBA" id="ARBA00022729"/>
    </source>
</evidence>
<feature type="chain" id="PRO_5041365455" evidence="2">
    <location>
        <begin position="21"/>
        <end position="354"/>
    </location>
</feature>
<proteinExistence type="predicted"/>
<reference evidence="3 4" key="1">
    <citation type="journal article" date="2014" name="Int. J. Syst. Evol. Microbiol.">
        <title>Complete genome sequence of Corynebacterium casei LMG S-19264T (=DSM 44701T), isolated from a smear-ripened cheese.</title>
        <authorList>
            <consortium name="US DOE Joint Genome Institute (JGI-PGF)"/>
            <person name="Walter F."/>
            <person name="Albersmeier A."/>
            <person name="Kalinowski J."/>
            <person name="Ruckert C."/>
        </authorList>
    </citation>
    <scope>NUCLEOTIDE SEQUENCE [LARGE SCALE GENOMIC DNA]</scope>
    <source>
        <strain evidence="3 4">NBRC 111766</strain>
    </source>
</reference>
<evidence type="ECO:0000313" key="3">
    <source>
        <dbReference type="EMBL" id="GLS86091.1"/>
    </source>
</evidence>
<comment type="caution">
    <text evidence="3">The sequence shown here is derived from an EMBL/GenBank/DDBJ whole genome shotgun (WGS) entry which is preliminary data.</text>
</comment>
<dbReference type="Pfam" id="PF13416">
    <property type="entry name" value="SBP_bac_8"/>
    <property type="match status" value="1"/>
</dbReference>
<organism evidence="3 4">
    <name type="scientific">Cypionkella aquatica</name>
    <dbReference type="NCBI Taxonomy" id="1756042"/>
    <lineage>
        <taxon>Bacteria</taxon>
        <taxon>Pseudomonadati</taxon>
        <taxon>Pseudomonadota</taxon>
        <taxon>Alphaproteobacteria</taxon>
        <taxon>Rhodobacterales</taxon>
        <taxon>Paracoccaceae</taxon>
        <taxon>Cypionkella</taxon>
    </lineage>
</organism>
<sequence>MCKILALILFSAMAAAPALAEEVIYPPLSGPADQTLLIYSTLDNRLAAPLIAAFQSHHANVAVRYVDLLAGDIAARIITETDAGLPTADFAFSSAMDMQIKLANDGYAQPVEVPEASRWPDWANWQNTAFALTFEPGVLVYHKPSFPHGPPQSRLELMDWLRSTPPDMAGIIGTYDIERSAVGYLFLARDVEHFPDIWALLRVMAAAGLQTFPTSQDIIDRVADGRLMLGYNILGSYAADQVRAHPDLGLVLLRDFTVVVSRVAVVPRAAASPDLGRAFLAFLMSVEGQTLLSEKLRLPAVSLEVSGANSAQAMQAALGDQLRPVAVSPGVLVYLDQAKRRRIYGLWRGALGLN</sequence>
<dbReference type="AlphaFoldDB" id="A0AA37X2D4"/>
<dbReference type="EMBL" id="BSPP01000004">
    <property type="protein sequence ID" value="GLS86091.1"/>
    <property type="molecule type" value="Genomic_DNA"/>
</dbReference>
<evidence type="ECO:0000313" key="4">
    <source>
        <dbReference type="Proteomes" id="UP001157355"/>
    </source>
</evidence>
<dbReference type="GO" id="GO:0030288">
    <property type="term" value="C:outer membrane-bounded periplasmic space"/>
    <property type="evidence" value="ECO:0007669"/>
    <property type="project" value="TreeGrafter"/>
</dbReference>